<name>A0A078IIV6_BRANA</name>
<dbReference type="AlphaFoldDB" id="A0A078IIV6"/>
<dbReference type="Gramene" id="CDY49896">
    <property type="protein sequence ID" value="CDY49896"/>
    <property type="gene ID" value="GSBRNA2T00094049001"/>
</dbReference>
<dbReference type="EMBL" id="LK032867">
    <property type="protein sequence ID" value="CDY49896.1"/>
    <property type="molecule type" value="Genomic_DNA"/>
</dbReference>
<reference evidence="1 2" key="1">
    <citation type="journal article" date="2014" name="Science">
        <title>Plant genetics. Early allopolyploid evolution in the post-Neolithic Brassica napus oilseed genome.</title>
        <authorList>
            <person name="Chalhoub B."/>
            <person name="Denoeud F."/>
            <person name="Liu S."/>
            <person name="Parkin I.A."/>
            <person name="Tang H."/>
            <person name="Wang X."/>
            <person name="Chiquet J."/>
            <person name="Belcram H."/>
            <person name="Tong C."/>
            <person name="Samans B."/>
            <person name="Correa M."/>
            <person name="Da Silva C."/>
            <person name="Just J."/>
            <person name="Falentin C."/>
            <person name="Koh C.S."/>
            <person name="Le Clainche I."/>
            <person name="Bernard M."/>
            <person name="Bento P."/>
            <person name="Noel B."/>
            <person name="Labadie K."/>
            <person name="Alberti A."/>
            <person name="Charles M."/>
            <person name="Arnaud D."/>
            <person name="Guo H."/>
            <person name="Daviaud C."/>
            <person name="Alamery S."/>
            <person name="Jabbari K."/>
            <person name="Zhao M."/>
            <person name="Edger P.P."/>
            <person name="Chelaifa H."/>
            <person name="Tack D."/>
            <person name="Lassalle G."/>
            <person name="Mestiri I."/>
            <person name="Schnel N."/>
            <person name="Le Paslier M.C."/>
            <person name="Fan G."/>
            <person name="Renault V."/>
            <person name="Bayer P.E."/>
            <person name="Golicz A.A."/>
            <person name="Manoli S."/>
            <person name="Lee T.H."/>
            <person name="Thi V.H."/>
            <person name="Chalabi S."/>
            <person name="Hu Q."/>
            <person name="Fan C."/>
            <person name="Tollenaere R."/>
            <person name="Lu Y."/>
            <person name="Battail C."/>
            <person name="Shen J."/>
            <person name="Sidebottom C.H."/>
            <person name="Wang X."/>
            <person name="Canaguier A."/>
            <person name="Chauveau A."/>
            <person name="Berard A."/>
            <person name="Deniot G."/>
            <person name="Guan M."/>
            <person name="Liu Z."/>
            <person name="Sun F."/>
            <person name="Lim Y.P."/>
            <person name="Lyons E."/>
            <person name="Town C.D."/>
            <person name="Bancroft I."/>
            <person name="Wang X."/>
            <person name="Meng J."/>
            <person name="Ma J."/>
            <person name="Pires J.C."/>
            <person name="King G.J."/>
            <person name="Brunel D."/>
            <person name="Delourme R."/>
            <person name="Renard M."/>
            <person name="Aury J.M."/>
            <person name="Adams K.L."/>
            <person name="Batley J."/>
            <person name="Snowdon R.J."/>
            <person name="Tost J."/>
            <person name="Edwards D."/>
            <person name="Zhou Y."/>
            <person name="Hua W."/>
            <person name="Sharpe A.G."/>
            <person name="Paterson A.H."/>
            <person name="Guan C."/>
            <person name="Wincker P."/>
        </authorList>
    </citation>
    <scope>NUCLEOTIDE SEQUENCE [LARGE SCALE GENOMIC DNA]</scope>
    <source>
        <strain evidence="2">cv. Darmor-bzh</strain>
    </source>
</reference>
<evidence type="ECO:0000313" key="2">
    <source>
        <dbReference type="Proteomes" id="UP000028999"/>
    </source>
</evidence>
<organism evidence="1 2">
    <name type="scientific">Brassica napus</name>
    <name type="common">Rape</name>
    <dbReference type="NCBI Taxonomy" id="3708"/>
    <lineage>
        <taxon>Eukaryota</taxon>
        <taxon>Viridiplantae</taxon>
        <taxon>Streptophyta</taxon>
        <taxon>Embryophyta</taxon>
        <taxon>Tracheophyta</taxon>
        <taxon>Spermatophyta</taxon>
        <taxon>Magnoliopsida</taxon>
        <taxon>eudicotyledons</taxon>
        <taxon>Gunneridae</taxon>
        <taxon>Pentapetalae</taxon>
        <taxon>rosids</taxon>
        <taxon>malvids</taxon>
        <taxon>Brassicales</taxon>
        <taxon>Brassicaceae</taxon>
        <taxon>Brassiceae</taxon>
        <taxon>Brassica</taxon>
    </lineage>
</organism>
<keyword evidence="2" id="KW-1185">Reference proteome</keyword>
<sequence length="62" mass="6959">MAILVPGVLLKHMNTDVKIAGEHIFIKVSLYIQRQSLIHLRAVTFCLLLLQSLLMGLRSNST</sequence>
<dbReference type="Proteomes" id="UP000028999">
    <property type="component" value="Unassembled WGS sequence"/>
</dbReference>
<gene>
    <name evidence="1" type="primary">BnaA05g14970D</name>
    <name evidence="1" type="ORF">GSBRNA2T00094049001</name>
</gene>
<proteinExistence type="predicted"/>
<protein>
    <submittedName>
        <fullName evidence="1">BnaA05g14970D protein</fullName>
    </submittedName>
</protein>
<evidence type="ECO:0000313" key="1">
    <source>
        <dbReference type="EMBL" id="CDY49896.1"/>
    </source>
</evidence>
<accession>A0A078IIV6</accession>
<dbReference type="PaxDb" id="3708-A0A078IIV6"/>